<organism evidence="2 3">
    <name type="scientific">Hydrogenophaga intermedia</name>
    <dbReference type="NCBI Taxonomy" id="65786"/>
    <lineage>
        <taxon>Bacteria</taxon>
        <taxon>Pseudomonadati</taxon>
        <taxon>Pseudomonadota</taxon>
        <taxon>Betaproteobacteria</taxon>
        <taxon>Burkholderiales</taxon>
        <taxon>Comamonadaceae</taxon>
        <taxon>Hydrogenophaga</taxon>
    </lineage>
</organism>
<proteinExistence type="predicted"/>
<gene>
    <name evidence="2" type="ORF">BN948_03665</name>
</gene>
<feature type="domain" description="Methyltransferase FkbM" evidence="1">
    <location>
        <begin position="45"/>
        <end position="174"/>
    </location>
</feature>
<dbReference type="NCBIfam" id="TIGR01444">
    <property type="entry name" value="fkbM_fam"/>
    <property type="match status" value="1"/>
</dbReference>
<dbReference type="Pfam" id="PF05050">
    <property type="entry name" value="Methyltransf_21"/>
    <property type="match status" value="1"/>
</dbReference>
<dbReference type="SUPFAM" id="SSF53335">
    <property type="entry name" value="S-adenosyl-L-methionine-dependent methyltransferases"/>
    <property type="match status" value="1"/>
</dbReference>
<dbReference type="Gene3D" id="3.40.50.150">
    <property type="entry name" value="Vaccinia Virus protein VP39"/>
    <property type="match status" value="1"/>
</dbReference>
<dbReference type="Proteomes" id="UP000028878">
    <property type="component" value="Unassembled WGS sequence"/>
</dbReference>
<reference evidence="3" key="1">
    <citation type="submission" date="2014-11" db="EMBL/GenBank/DDBJ databases">
        <title>Draft genome sequence of Hydrogenophaga intermedia S1.</title>
        <authorList>
            <person name="Gan H.M."/>
            <person name="Chew T.H."/>
            <person name="Stolz A."/>
        </authorList>
    </citation>
    <scope>NUCLEOTIDE SEQUENCE [LARGE SCALE GENOMIC DNA]</scope>
    <source>
        <strain evidence="3">S1</strain>
    </source>
</reference>
<dbReference type="GO" id="GO:0032259">
    <property type="term" value="P:methylation"/>
    <property type="evidence" value="ECO:0007669"/>
    <property type="project" value="UniProtKB-KW"/>
</dbReference>
<name>A0A1L1PH07_HYDIT</name>
<dbReference type="PANTHER" id="PTHR34203:SF15">
    <property type="entry name" value="SLL1173 PROTEIN"/>
    <property type="match status" value="1"/>
</dbReference>
<dbReference type="PANTHER" id="PTHR34203">
    <property type="entry name" value="METHYLTRANSFERASE, FKBM FAMILY PROTEIN"/>
    <property type="match status" value="1"/>
</dbReference>
<dbReference type="AlphaFoldDB" id="A0A1L1PH07"/>
<dbReference type="InterPro" id="IPR052514">
    <property type="entry name" value="SAM-dependent_MTase"/>
</dbReference>
<keyword evidence="2" id="KW-0489">Methyltransferase</keyword>
<accession>A0A1L1PH07</accession>
<evidence type="ECO:0000259" key="1">
    <source>
        <dbReference type="Pfam" id="PF05050"/>
    </source>
</evidence>
<keyword evidence="2" id="KW-0808">Transferase</keyword>
<keyword evidence="3" id="KW-1185">Reference proteome</keyword>
<evidence type="ECO:0000313" key="2">
    <source>
        <dbReference type="EMBL" id="CDN89228.1"/>
    </source>
</evidence>
<evidence type="ECO:0000313" key="3">
    <source>
        <dbReference type="Proteomes" id="UP000028878"/>
    </source>
</evidence>
<sequence>MPSTRWTSTLGLLRSLLIYRAIPWRGAQLRRFYRRFVPAGGLAFDVGAHAGNRVAAFRQLGARVVALEPQPDFARMLRRRFGGDASVLVLEQALGRESGQARLMASPRTPTVATLSSDFVSRAGAAPSFQGVRWEPGPLVDVSTLDALIAQHGLPDFVKIDVEGFELEVLLGLSQPLPALSFEFVPAVRDVALGCIDRLEALAGGGGYRYAVSLGERQRLLRPEGETAEAVSKWLRGLPVDAPSGDVHAWRG</sequence>
<dbReference type="EMBL" id="CCAE010000038">
    <property type="protein sequence ID" value="CDN89228.1"/>
    <property type="molecule type" value="Genomic_DNA"/>
</dbReference>
<dbReference type="GO" id="GO:0008168">
    <property type="term" value="F:methyltransferase activity"/>
    <property type="evidence" value="ECO:0007669"/>
    <property type="project" value="UniProtKB-KW"/>
</dbReference>
<dbReference type="InterPro" id="IPR029063">
    <property type="entry name" value="SAM-dependent_MTases_sf"/>
</dbReference>
<dbReference type="RefSeq" id="WP_009515637.1">
    <property type="nucleotide sequence ID" value="NZ_CCAE010000038.1"/>
</dbReference>
<dbReference type="InterPro" id="IPR006342">
    <property type="entry name" value="FkbM_mtfrase"/>
</dbReference>
<protein>
    <submittedName>
        <fullName evidence="2">Methyltransferase family protein</fullName>
    </submittedName>
</protein>